<dbReference type="Proteomes" id="UP001054252">
    <property type="component" value="Unassembled WGS sequence"/>
</dbReference>
<reference evidence="1 2" key="1">
    <citation type="journal article" date="2021" name="Commun. Biol.">
        <title>The genome of Shorea leprosula (Dipterocarpaceae) highlights the ecological relevance of drought in aseasonal tropical rainforests.</title>
        <authorList>
            <person name="Ng K.K.S."/>
            <person name="Kobayashi M.J."/>
            <person name="Fawcett J.A."/>
            <person name="Hatakeyama M."/>
            <person name="Paape T."/>
            <person name="Ng C.H."/>
            <person name="Ang C.C."/>
            <person name="Tnah L.H."/>
            <person name="Lee C.T."/>
            <person name="Nishiyama T."/>
            <person name="Sese J."/>
            <person name="O'Brien M.J."/>
            <person name="Copetti D."/>
            <person name="Mohd Noor M.I."/>
            <person name="Ong R.C."/>
            <person name="Putra M."/>
            <person name="Sireger I.Z."/>
            <person name="Indrioko S."/>
            <person name="Kosugi Y."/>
            <person name="Izuno A."/>
            <person name="Isagi Y."/>
            <person name="Lee S.L."/>
            <person name="Shimizu K.K."/>
        </authorList>
    </citation>
    <scope>NUCLEOTIDE SEQUENCE [LARGE SCALE GENOMIC DNA]</scope>
    <source>
        <strain evidence="1">214</strain>
    </source>
</reference>
<name>A0AAV5MFN6_9ROSI</name>
<comment type="caution">
    <text evidence="1">The sequence shown here is derived from an EMBL/GenBank/DDBJ whole genome shotgun (WGS) entry which is preliminary data.</text>
</comment>
<dbReference type="EMBL" id="BPVZ01000241">
    <property type="protein sequence ID" value="GKV47954.1"/>
    <property type="molecule type" value="Genomic_DNA"/>
</dbReference>
<evidence type="ECO:0000313" key="2">
    <source>
        <dbReference type="Proteomes" id="UP001054252"/>
    </source>
</evidence>
<gene>
    <name evidence="1" type="ORF">SLEP1_g54802</name>
</gene>
<accession>A0AAV5MFN6</accession>
<evidence type="ECO:0000313" key="1">
    <source>
        <dbReference type="EMBL" id="GKV47954.1"/>
    </source>
</evidence>
<proteinExistence type="predicted"/>
<organism evidence="1 2">
    <name type="scientific">Rubroshorea leprosula</name>
    <dbReference type="NCBI Taxonomy" id="152421"/>
    <lineage>
        <taxon>Eukaryota</taxon>
        <taxon>Viridiplantae</taxon>
        <taxon>Streptophyta</taxon>
        <taxon>Embryophyta</taxon>
        <taxon>Tracheophyta</taxon>
        <taxon>Spermatophyta</taxon>
        <taxon>Magnoliopsida</taxon>
        <taxon>eudicotyledons</taxon>
        <taxon>Gunneridae</taxon>
        <taxon>Pentapetalae</taxon>
        <taxon>rosids</taxon>
        <taxon>malvids</taxon>
        <taxon>Malvales</taxon>
        <taxon>Dipterocarpaceae</taxon>
        <taxon>Rubroshorea</taxon>
    </lineage>
</organism>
<keyword evidence="2" id="KW-1185">Reference proteome</keyword>
<sequence length="77" mass="9019">MDMGPCPKVHSLQLRREYQEAKAKGIDNYDRELEDAMTGSLLSVIGKLLELSSILKMRMQRPLLLYQSLKLLRHRKY</sequence>
<protein>
    <submittedName>
        <fullName evidence="1">Uncharacterized protein</fullName>
    </submittedName>
</protein>
<dbReference type="AlphaFoldDB" id="A0AAV5MFN6"/>